<name>A0A0R0KJ44_SOYBN</name>
<dbReference type="EMBL" id="CM000836">
    <property type="protein sequence ID" value="KRH65314.1"/>
    <property type="molecule type" value="Genomic_DNA"/>
</dbReference>
<keyword evidence="1" id="KW-0732">Signal</keyword>
<dbReference type="AlphaFoldDB" id="A0A0R0KJ44"/>
<evidence type="ECO:0000313" key="3">
    <source>
        <dbReference type="EnsemblPlants" id="KRH65314"/>
    </source>
</evidence>
<dbReference type="InParanoid" id="A0A0R0KJ44"/>
<accession>A0A0R0KJ44</accession>
<protein>
    <recommendedName>
        <fullName evidence="5">Secreted protein</fullName>
    </recommendedName>
</protein>
<dbReference type="PaxDb" id="3847-GLYMA03G03160.1"/>
<reference evidence="3" key="2">
    <citation type="submission" date="2018-02" db="UniProtKB">
        <authorList>
            <consortium name="EnsemblPlants"/>
        </authorList>
    </citation>
    <scope>IDENTIFICATION</scope>
    <source>
        <strain evidence="3">Williams 82</strain>
    </source>
</reference>
<gene>
    <name evidence="2" type="ORF">GLYMA_03G027100</name>
</gene>
<feature type="chain" id="PRO_5014522232" description="Secreted protein" evidence="1">
    <location>
        <begin position="21"/>
        <end position="134"/>
    </location>
</feature>
<dbReference type="Proteomes" id="UP000008827">
    <property type="component" value="Chromosome 3"/>
</dbReference>
<proteinExistence type="predicted"/>
<feature type="signal peptide" evidence="1">
    <location>
        <begin position="1"/>
        <end position="20"/>
    </location>
</feature>
<reference evidence="2" key="3">
    <citation type="submission" date="2018-07" db="EMBL/GenBank/DDBJ databases">
        <title>WGS assembly of Glycine max.</title>
        <authorList>
            <person name="Schmutz J."/>
            <person name="Cannon S."/>
            <person name="Schlueter J."/>
            <person name="Ma J."/>
            <person name="Mitros T."/>
            <person name="Nelson W."/>
            <person name="Hyten D."/>
            <person name="Song Q."/>
            <person name="Thelen J."/>
            <person name="Cheng J."/>
            <person name="Xu D."/>
            <person name="Hellsten U."/>
            <person name="May G."/>
            <person name="Yu Y."/>
            <person name="Sakurai T."/>
            <person name="Umezawa T."/>
            <person name="Bhattacharyya M."/>
            <person name="Sandhu D."/>
            <person name="Valliyodan B."/>
            <person name="Lindquist E."/>
            <person name="Peto M."/>
            <person name="Grant D."/>
            <person name="Shu S."/>
            <person name="Goodstein D."/>
            <person name="Barry K."/>
            <person name="Futrell-Griggs M."/>
            <person name="Abernathy B."/>
            <person name="Du J."/>
            <person name="Tian Z."/>
            <person name="Zhu L."/>
            <person name="Gill N."/>
            <person name="Joshi T."/>
            <person name="Libault M."/>
            <person name="Sethuraman A."/>
            <person name="Zhang X."/>
            <person name="Shinozaki K."/>
            <person name="Nguyen H."/>
            <person name="Wing R."/>
            <person name="Cregan P."/>
            <person name="Specht J."/>
            <person name="Grimwood J."/>
            <person name="Rokhsar D."/>
            <person name="Stacey G."/>
            <person name="Shoemaker R."/>
            <person name="Jackson S."/>
        </authorList>
    </citation>
    <scope>NUCLEOTIDE SEQUENCE</scope>
    <source>
        <tissue evidence="2">Callus</tissue>
    </source>
</reference>
<reference evidence="2 3" key="1">
    <citation type="journal article" date="2010" name="Nature">
        <title>Genome sequence of the palaeopolyploid soybean.</title>
        <authorList>
            <person name="Schmutz J."/>
            <person name="Cannon S.B."/>
            <person name="Schlueter J."/>
            <person name="Ma J."/>
            <person name="Mitros T."/>
            <person name="Nelson W."/>
            <person name="Hyten D.L."/>
            <person name="Song Q."/>
            <person name="Thelen J.J."/>
            <person name="Cheng J."/>
            <person name="Xu D."/>
            <person name="Hellsten U."/>
            <person name="May G.D."/>
            <person name="Yu Y."/>
            <person name="Sakurai T."/>
            <person name="Umezawa T."/>
            <person name="Bhattacharyya M.K."/>
            <person name="Sandhu D."/>
            <person name="Valliyodan B."/>
            <person name="Lindquist E."/>
            <person name="Peto M."/>
            <person name="Grant D."/>
            <person name="Shu S."/>
            <person name="Goodstein D."/>
            <person name="Barry K."/>
            <person name="Futrell-Griggs M."/>
            <person name="Abernathy B."/>
            <person name="Du J."/>
            <person name="Tian Z."/>
            <person name="Zhu L."/>
            <person name="Gill N."/>
            <person name="Joshi T."/>
            <person name="Libault M."/>
            <person name="Sethuraman A."/>
            <person name="Zhang X.-C."/>
            <person name="Shinozaki K."/>
            <person name="Nguyen H.T."/>
            <person name="Wing R.A."/>
            <person name="Cregan P."/>
            <person name="Specht J."/>
            <person name="Grimwood J."/>
            <person name="Rokhsar D."/>
            <person name="Stacey G."/>
            <person name="Shoemaker R.C."/>
            <person name="Jackson S.A."/>
        </authorList>
    </citation>
    <scope>NUCLEOTIDE SEQUENCE</scope>
    <source>
        <strain evidence="3">cv. Williams 82</strain>
        <tissue evidence="2">Callus</tissue>
    </source>
</reference>
<dbReference type="EnsemblPlants" id="KRH65314">
    <property type="protein sequence ID" value="KRH65314"/>
    <property type="gene ID" value="GLYMA_03G027100"/>
</dbReference>
<organism evidence="2">
    <name type="scientific">Glycine max</name>
    <name type="common">Soybean</name>
    <name type="synonym">Glycine hispida</name>
    <dbReference type="NCBI Taxonomy" id="3847"/>
    <lineage>
        <taxon>Eukaryota</taxon>
        <taxon>Viridiplantae</taxon>
        <taxon>Streptophyta</taxon>
        <taxon>Embryophyta</taxon>
        <taxon>Tracheophyta</taxon>
        <taxon>Spermatophyta</taxon>
        <taxon>Magnoliopsida</taxon>
        <taxon>eudicotyledons</taxon>
        <taxon>Gunneridae</taxon>
        <taxon>Pentapetalae</taxon>
        <taxon>rosids</taxon>
        <taxon>fabids</taxon>
        <taxon>Fabales</taxon>
        <taxon>Fabaceae</taxon>
        <taxon>Papilionoideae</taxon>
        <taxon>50 kb inversion clade</taxon>
        <taxon>NPAAA clade</taxon>
        <taxon>indigoferoid/millettioid clade</taxon>
        <taxon>Phaseoleae</taxon>
        <taxon>Glycine</taxon>
        <taxon>Glycine subgen. Soja</taxon>
    </lineage>
</organism>
<sequence>MKALHALCLYSLVLVTPRLFLHYFCSRLQDKTRWISLIRLLKHLLFCPFTSYKNFQNWLLQGNNKASRWEEFFLRLVREPSVSFLLETMPSMVRQVPKGAFEHRRTPRPRNTLLETTCLTFLVTSSIPRSCFGS</sequence>
<evidence type="ECO:0000313" key="4">
    <source>
        <dbReference type="Proteomes" id="UP000008827"/>
    </source>
</evidence>
<dbReference type="Gramene" id="KRH65314">
    <property type="protein sequence ID" value="KRH65314"/>
    <property type="gene ID" value="GLYMA_03G027100"/>
</dbReference>
<evidence type="ECO:0008006" key="5">
    <source>
        <dbReference type="Google" id="ProtNLM"/>
    </source>
</evidence>
<evidence type="ECO:0000313" key="2">
    <source>
        <dbReference type="EMBL" id="KRH65314.1"/>
    </source>
</evidence>
<evidence type="ECO:0000256" key="1">
    <source>
        <dbReference type="SAM" id="SignalP"/>
    </source>
</evidence>
<keyword evidence="4" id="KW-1185">Reference proteome</keyword>